<evidence type="ECO:0000256" key="3">
    <source>
        <dbReference type="ARBA" id="ARBA00022630"/>
    </source>
</evidence>
<evidence type="ECO:0000313" key="12">
    <source>
        <dbReference type="EMBL" id="TKX33413.1"/>
    </source>
</evidence>
<organism evidence="12 13">
    <name type="scientific">Campylobacter taeniopygiae</name>
    <dbReference type="NCBI Taxonomy" id="2510188"/>
    <lineage>
        <taxon>Bacteria</taxon>
        <taxon>Pseudomonadati</taxon>
        <taxon>Campylobacterota</taxon>
        <taxon>Epsilonproteobacteria</taxon>
        <taxon>Campylobacterales</taxon>
        <taxon>Campylobacteraceae</taxon>
        <taxon>Campylobacter</taxon>
    </lineage>
</organism>
<dbReference type="InterPro" id="IPR008471">
    <property type="entry name" value="MnmC-like_methylTransf"/>
</dbReference>
<dbReference type="Proteomes" id="UP000309584">
    <property type="component" value="Unassembled WGS sequence"/>
</dbReference>
<sequence length="615" mass="71517">MEKANIIFKDNTPFSLDFDDFYFNSQDGIQESRYIYTEAFSWSNEEQFIIAETGFGIGLNFFLTLKRFLKEQSHQKRLFYISVEKFYIDKETLREIYQKLGFYEDFKEVLEPFLKFYPPCKEGYYRFYFKNCFLDLVFDDISILKKLDFKANVWFLDGFSPSKNSAMFNDDVLFEVARLSKKGAQVCTFSAASLLQKNLQKNGFYIQKIKGFRKREMIQAFFEKDQTDQKMFQEAYFKRVSQKIKNKEVAIIGAGICAAVLAYELSLRGFKISVFEKNPCLGGGASGNESGILSSLILKPDVALGEFSQLAFIEASRFYKQILDLKLDGVIEIAHNDLMQERFLSQKNNVLFDIKNNQAFLKDGGHIKPKKLVQALFEKSKAKIYFNHQFKNYQHKNGTFNLFFDGIKDIYQSEILIYAMGADTKDFISYDFMNLSKVRGQVTHLEPFCDIQYPLSSKAYICPKNEEIQVIGASYDRLSSDFNSKIEDDEENIRNIEEFLKGDEKLIYKGSKVGFRSYSSDRFAIVGAAYDEKFYKECYKDLLWTKNKEQKLPQNIPNFYLNFAHGSRAFSTAVLAARYLCALIENEPLCIDKDFISYIHPARFLIRKLKKGLSK</sequence>
<dbReference type="NCBIfam" id="NF002481">
    <property type="entry name" value="PRK01747.1-2"/>
    <property type="match status" value="1"/>
</dbReference>
<keyword evidence="9" id="KW-0511">Multifunctional enzyme</keyword>
<dbReference type="Gene3D" id="3.30.9.10">
    <property type="entry name" value="D-Amino Acid Oxidase, subunit A, domain 2"/>
    <property type="match status" value="1"/>
</dbReference>
<keyword evidence="1" id="KW-0963">Cytoplasm</keyword>
<keyword evidence="13" id="KW-1185">Reference proteome</keyword>
<protein>
    <submittedName>
        <fullName evidence="12">Bifunctional tRNA (5-methylaminomethyl-2-thiouridine)(34)-methyltransferase MnmD/FAD-dependent 5-carboxymethylaminomethyl-2-thiouridine(34) oxidoreductase MnmC</fullName>
    </submittedName>
</protein>
<dbReference type="PANTHER" id="PTHR13847">
    <property type="entry name" value="SARCOSINE DEHYDROGENASE-RELATED"/>
    <property type="match status" value="1"/>
</dbReference>
<keyword evidence="2" id="KW-0489">Methyltransferase</keyword>
<dbReference type="NCBIfam" id="TIGR03197">
    <property type="entry name" value="MnmC_Cterm"/>
    <property type="match status" value="1"/>
</dbReference>
<dbReference type="EMBL" id="NXLY01000016">
    <property type="protein sequence ID" value="TKX33413.1"/>
    <property type="molecule type" value="Genomic_DNA"/>
</dbReference>
<gene>
    <name evidence="12" type="ORF">CQA75_07655</name>
</gene>
<evidence type="ECO:0000259" key="10">
    <source>
        <dbReference type="Pfam" id="PF01266"/>
    </source>
</evidence>
<keyword evidence="4" id="KW-0808">Transferase</keyword>
<evidence type="ECO:0000256" key="7">
    <source>
        <dbReference type="ARBA" id="ARBA00022827"/>
    </source>
</evidence>
<dbReference type="InterPro" id="IPR006076">
    <property type="entry name" value="FAD-dep_OxRdtase"/>
</dbReference>
<dbReference type="NCBIfam" id="NF033855">
    <property type="entry name" value="tRNA_MNMC2"/>
    <property type="match status" value="1"/>
</dbReference>
<evidence type="ECO:0000259" key="11">
    <source>
        <dbReference type="Pfam" id="PF05430"/>
    </source>
</evidence>
<evidence type="ECO:0000256" key="1">
    <source>
        <dbReference type="ARBA" id="ARBA00022490"/>
    </source>
</evidence>
<evidence type="ECO:0000256" key="4">
    <source>
        <dbReference type="ARBA" id="ARBA00022679"/>
    </source>
</evidence>
<dbReference type="RefSeq" id="WP_137624392.1">
    <property type="nucleotide sequence ID" value="NZ_NXLY01000016.1"/>
</dbReference>
<name>A0ABY2TKK6_9BACT</name>
<dbReference type="Pfam" id="PF05430">
    <property type="entry name" value="Methyltransf_30"/>
    <property type="match status" value="1"/>
</dbReference>
<keyword evidence="5" id="KW-0949">S-adenosyl-L-methionine</keyword>
<reference evidence="12 13" key="1">
    <citation type="submission" date="2018-05" db="EMBL/GenBank/DDBJ databases">
        <title>Novel Campyloabacter and Helicobacter Species and Strains.</title>
        <authorList>
            <person name="Mannion A.J."/>
            <person name="Shen Z."/>
            <person name="Fox J.G."/>
        </authorList>
    </citation>
    <scope>NUCLEOTIDE SEQUENCE [LARGE SCALE GENOMIC DNA]</scope>
    <source>
        <strain evidence="13">MIT10-5678</strain>
    </source>
</reference>
<feature type="domain" description="FAD dependent oxidoreductase" evidence="10">
    <location>
        <begin position="249"/>
        <end position="582"/>
    </location>
</feature>
<keyword evidence="7" id="KW-0274">FAD</keyword>
<keyword evidence="8" id="KW-0560">Oxidoreductase</keyword>
<dbReference type="Gene3D" id="3.50.50.60">
    <property type="entry name" value="FAD/NAD(P)-binding domain"/>
    <property type="match status" value="1"/>
</dbReference>
<dbReference type="InterPro" id="IPR017610">
    <property type="entry name" value="tRNA_S-uridine_synth_MnmC_C"/>
</dbReference>
<keyword evidence="3" id="KW-0285">Flavoprotein</keyword>
<dbReference type="InterPro" id="IPR036188">
    <property type="entry name" value="FAD/NAD-bd_sf"/>
</dbReference>
<dbReference type="PANTHER" id="PTHR13847:SF283">
    <property type="entry name" value="TRNA 5-METHYLAMINOMETHYL-2-THIOURIDINE BIOSYNTHESIS BIFUNCTIONAL PROTEIN MNMC"/>
    <property type="match status" value="1"/>
</dbReference>
<dbReference type="HAMAP" id="MF_01102">
    <property type="entry name" value="MnmC"/>
    <property type="match status" value="1"/>
</dbReference>
<proteinExistence type="inferred from homology"/>
<dbReference type="Gene3D" id="3.40.50.150">
    <property type="entry name" value="Vaccinia Virus protein VP39"/>
    <property type="match status" value="1"/>
</dbReference>
<evidence type="ECO:0000256" key="6">
    <source>
        <dbReference type="ARBA" id="ARBA00022694"/>
    </source>
</evidence>
<dbReference type="InterPro" id="IPR029063">
    <property type="entry name" value="SAM-dependent_MTases_sf"/>
</dbReference>
<dbReference type="InterPro" id="IPR023032">
    <property type="entry name" value="tRNA_MAMT_biosynth_bifunc_MnmC"/>
</dbReference>
<evidence type="ECO:0000256" key="8">
    <source>
        <dbReference type="ARBA" id="ARBA00023002"/>
    </source>
</evidence>
<evidence type="ECO:0000256" key="5">
    <source>
        <dbReference type="ARBA" id="ARBA00022691"/>
    </source>
</evidence>
<dbReference type="SUPFAM" id="SSF51905">
    <property type="entry name" value="FAD/NAD(P)-binding domain"/>
    <property type="match status" value="1"/>
</dbReference>
<dbReference type="Pfam" id="PF01266">
    <property type="entry name" value="DAO"/>
    <property type="match status" value="1"/>
</dbReference>
<dbReference type="InterPro" id="IPR047785">
    <property type="entry name" value="tRNA_MNMC2"/>
</dbReference>
<comment type="caution">
    <text evidence="12">The sequence shown here is derived from an EMBL/GenBank/DDBJ whole genome shotgun (WGS) entry which is preliminary data.</text>
</comment>
<feature type="domain" description="MnmC-like methyltransferase" evidence="11">
    <location>
        <begin position="105"/>
        <end position="220"/>
    </location>
</feature>
<accession>A0ABY2TKK6</accession>
<evidence type="ECO:0000256" key="2">
    <source>
        <dbReference type="ARBA" id="ARBA00022603"/>
    </source>
</evidence>
<keyword evidence="6" id="KW-0819">tRNA processing</keyword>
<evidence type="ECO:0000256" key="9">
    <source>
        <dbReference type="ARBA" id="ARBA00023268"/>
    </source>
</evidence>
<evidence type="ECO:0000313" key="13">
    <source>
        <dbReference type="Proteomes" id="UP000309584"/>
    </source>
</evidence>